<dbReference type="AlphaFoldDB" id="A0A1H0DA98"/>
<organism evidence="2 3">
    <name type="scientific">Aureimonas jatrophae</name>
    <dbReference type="NCBI Taxonomy" id="1166073"/>
    <lineage>
        <taxon>Bacteria</taxon>
        <taxon>Pseudomonadati</taxon>
        <taxon>Pseudomonadota</taxon>
        <taxon>Alphaproteobacteria</taxon>
        <taxon>Hyphomicrobiales</taxon>
        <taxon>Aurantimonadaceae</taxon>
        <taxon>Aureimonas</taxon>
    </lineage>
</organism>
<evidence type="ECO:0000313" key="3">
    <source>
        <dbReference type="Proteomes" id="UP000198793"/>
    </source>
</evidence>
<gene>
    <name evidence="2" type="ORF">SAMN05192530_101675</name>
</gene>
<dbReference type="STRING" id="1166073.SAMN05192530_101675"/>
<feature type="domain" description="Phospholipid/glycerol acyltransferase" evidence="1">
    <location>
        <begin position="105"/>
        <end position="228"/>
    </location>
</feature>
<dbReference type="InterPro" id="IPR002123">
    <property type="entry name" value="Plipid/glycerol_acylTrfase"/>
</dbReference>
<dbReference type="GO" id="GO:0016746">
    <property type="term" value="F:acyltransferase activity"/>
    <property type="evidence" value="ECO:0007669"/>
    <property type="project" value="InterPro"/>
</dbReference>
<dbReference type="RefSeq" id="WP_244519451.1">
    <property type="nucleotide sequence ID" value="NZ_FNIT01000001.1"/>
</dbReference>
<name>A0A1H0DA98_9HYPH</name>
<dbReference type="EMBL" id="FNIT01000001">
    <property type="protein sequence ID" value="SDN67082.1"/>
    <property type="molecule type" value="Genomic_DNA"/>
</dbReference>
<keyword evidence="3" id="KW-1185">Reference proteome</keyword>
<protein>
    <submittedName>
        <fullName evidence="2">Putative hemolysin</fullName>
    </submittedName>
</protein>
<dbReference type="InterPro" id="IPR045746">
    <property type="entry name" value="ACT14924-like_Acyltransf_dom"/>
</dbReference>
<dbReference type="SMART" id="SM00563">
    <property type="entry name" value="PlsC"/>
    <property type="match status" value="1"/>
</dbReference>
<evidence type="ECO:0000259" key="1">
    <source>
        <dbReference type="SMART" id="SM00563"/>
    </source>
</evidence>
<accession>A0A1H0DA98</accession>
<reference evidence="2 3" key="1">
    <citation type="submission" date="2016-10" db="EMBL/GenBank/DDBJ databases">
        <authorList>
            <person name="de Groot N.N."/>
        </authorList>
    </citation>
    <scope>NUCLEOTIDE SEQUENCE [LARGE SCALE GENOMIC DNA]</scope>
    <source>
        <strain evidence="3">L7-484,KACC 16230,DSM 25025</strain>
    </source>
</reference>
<dbReference type="Pfam" id="PF19576">
    <property type="entry name" value="Acyltransf_2"/>
    <property type="match status" value="1"/>
</dbReference>
<dbReference type="Proteomes" id="UP000198793">
    <property type="component" value="Unassembled WGS sequence"/>
</dbReference>
<evidence type="ECO:0000313" key="2">
    <source>
        <dbReference type="EMBL" id="SDN67082.1"/>
    </source>
</evidence>
<sequence length="294" mass="32668">MQIDGIGRERGSKRGIRMPRMRQPRDEVAAISYARPSDPLARRALIRSLEVLSGRRELERLYRLWRERVAAGHPQPFHLMLEMMRIRMDVGGAWPVRPQDLPERLVMVANHPFGIGDGAAMLALTERLGRPARVLLHNDLMQIPEMARYGLPVSFEETREAVALNLSTKRRAAELLAEGTIVIVFPAGAVATAPRPFGRAEDLPWKTFAAGLVRQGRAGVLPVHCAGQNGPLFHLASRVSATVRLGLLVGEFRRLRGRQIHVTVGRPIAPEEIGQASDRLALTERLRRSVLALG</sequence>
<proteinExistence type="predicted"/>